<evidence type="ECO:0000256" key="1">
    <source>
        <dbReference type="SAM" id="Phobius"/>
    </source>
</evidence>
<feature type="transmembrane region" description="Helical" evidence="1">
    <location>
        <begin position="386"/>
        <end position="405"/>
    </location>
</feature>
<feature type="transmembrane region" description="Helical" evidence="1">
    <location>
        <begin position="78"/>
        <end position="100"/>
    </location>
</feature>
<dbReference type="eggNOG" id="ENOG502ZB6B">
    <property type="taxonomic scope" value="Bacteria"/>
</dbReference>
<feature type="transmembrane region" description="Helical" evidence="1">
    <location>
        <begin position="363"/>
        <end position="380"/>
    </location>
</feature>
<feature type="transmembrane region" description="Helical" evidence="1">
    <location>
        <begin position="45"/>
        <end position="66"/>
    </location>
</feature>
<dbReference type="PATRIC" id="fig|1346791.3.peg.1861"/>
<keyword evidence="1" id="KW-0812">Transmembrane</keyword>
<feature type="transmembrane region" description="Helical" evidence="1">
    <location>
        <begin position="184"/>
        <end position="205"/>
    </location>
</feature>
<feature type="transmembrane region" description="Helical" evidence="1">
    <location>
        <begin position="157"/>
        <end position="178"/>
    </location>
</feature>
<dbReference type="EMBL" id="AUWY01000071">
    <property type="protein sequence ID" value="EQB32505.1"/>
    <property type="molecule type" value="Genomic_DNA"/>
</dbReference>
<gene>
    <name evidence="2" type="ORF">M529_09675</name>
</gene>
<sequence>MLRGGERSPSAGPLSLTMPAGWLIAALVAWLSLDQLLLWRFLDVMPLWAYALGGLVVGGLCAGIVLSMRGVQGPSAGALLLCLGLALLLLVLGGEGRFFYANVDWQVRYAVMRDISVQPWPFVYTARGAPDVLRAPIGMFLLPGAAAKAWGLRAADIALLLQNSLMLTALLGLGSTLFETRRAKLVALAIVIGFSGLDALGRILFRGGLSDHIENWAYLQYSSTITLAFWVPQHAMAGWIGALGYLLWRSGKMPIGAWLALLPLTALWSPLGLMGAMPFAALAGVRVIVTRAMRLPDIALPAAATLLSIPGLLYLGAAPEAVGARFKPLLPLQWGAFELLEVLVYVVPVAFVARRGRFGRDTLALLTTWLLLIPFVQVGWSTDFMMRGSVTALTILAVMVADSVLREQRLRLFLFSVLLIGSVTGIQEVRRALSHPPAPQVQCSFFKAWDQSFWFTPKGSYLAPLAEMPALVRPQNPYRANAKEPARCWDGHWYHPNEIVT</sequence>
<organism evidence="2 3">
    <name type="scientific">Sphingobium ummariense RL-3</name>
    <dbReference type="NCBI Taxonomy" id="1346791"/>
    <lineage>
        <taxon>Bacteria</taxon>
        <taxon>Pseudomonadati</taxon>
        <taxon>Pseudomonadota</taxon>
        <taxon>Alphaproteobacteria</taxon>
        <taxon>Sphingomonadales</taxon>
        <taxon>Sphingomonadaceae</taxon>
        <taxon>Sphingobium</taxon>
    </lineage>
</organism>
<feature type="transmembrane region" description="Helical" evidence="1">
    <location>
        <begin position="329"/>
        <end position="351"/>
    </location>
</feature>
<keyword evidence="1" id="KW-1133">Transmembrane helix</keyword>
<protein>
    <submittedName>
        <fullName evidence="2">Uncharacterized protein</fullName>
    </submittedName>
</protein>
<name>T0IUI0_9SPHN</name>
<dbReference type="AlphaFoldDB" id="T0IUI0"/>
<feature type="transmembrane region" description="Helical" evidence="1">
    <location>
        <begin position="268"/>
        <end position="289"/>
    </location>
</feature>
<keyword evidence="3" id="KW-1185">Reference proteome</keyword>
<dbReference type="Proteomes" id="UP000015523">
    <property type="component" value="Unassembled WGS sequence"/>
</dbReference>
<dbReference type="STRING" id="1346791.M529_09675"/>
<feature type="transmembrane region" description="Helical" evidence="1">
    <location>
        <begin position="12"/>
        <end position="33"/>
    </location>
</feature>
<evidence type="ECO:0000313" key="3">
    <source>
        <dbReference type="Proteomes" id="UP000015523"/>
    </source>
</evidence>
<accession>T0IUI0</accession>
<keyword evidence="1" id="KW-0472">Membrane</keyword>
<feature type="transmembrane region" description="Helical" evidence="1">
    <location>
        <begin position="298"/>
        <end position="317"/>
    </location>
</feature>
<proteinExistence type="predicted"/>
<feature type="transmembrane region" description="Helical" evidence="1">
    <location>
        <begin position="225"/>
        <end position="248"/>
    </location>
</feature>
<comment type="caution">
    <text evidence="2">The sequence shown here is derived from an EMBL/GenBank/DDBJ whole genome shotgun (WGS) entry which is preliminary data.</text>
</comment>
<evidence type="ECO:0000313" key="2">
    <source>
        <dbReference type="EMBL" id="EQB32505.1"/>
    </source>
</evidence>
<reference evidence="2 3" key="1">
    <citation type="journal article" date="2013" name="Genome Announc.">
        <title>Draft Genome Sequence of Sphingobium ummariense Strain RL-3, a Hexachlorocyclohexane-Degrading Bacterium.</title>
        <authorList>
            <person name="Kohli P."/>
            <person name="Dua A."/>
            <person name="Sangwan N."/>
            <person name="Oldach P."/>
            <person name="Khurana J.P."/>
            <person name="Lal R."/>
        </authorList>
    </citation>
    <scope>NUCLEOTIDE SEQUENCE [LARGE SCALE GENOMIC DNA]</scope>
    <source>
        <strain evidence="2 3">RL-3</strain>
    </source>
</reference>